<protein>
    <submittedName>
        <fullName evidence="1">Uncharacterized protein</fullName>
    </submittedName>
</protein>
<dbReference type="AlphaFoldDB" id="A0AAD2C9X3"/>
<reference evidence="1" key="1">
    <citation type="submission" date="2023-08" db="EMBL/GenBank/DDBJ databases">
        <authorList>
            <person name="Audoor S."/>
            <person name="Bilcke G."/>
        </authorList>
    </citation>
    <scope>NUCLEOTIDE SEQUENCE</scope>
</reference>
<gene>
    <name evidence="1" type="ORF">CYCCA115_LOCUS50</name>
</gene>
<evidence type="ECO:0000313" key="2">
    <source>
        <dbReference type="Proteomes" id="UP001295423"/>
    </source>
</evidence>
<name>A0AAD2C9X3_9STRA</name>
<sequence>MKAKVISANSKLLDIIDVVRTRSTDSTENVNAFVKSSPLLSSAMGTVTHALDWRNKEETTIFRSRPGASDIPDIFTIQRCDAFEDSDSDDE</sequence>
<proteinExistence type="predicted"/>
<evidence type="ECO:0000313" key="1">
    <source>
        <dbReference type="EMBL" id="CAJ1890552.1"/>
    </source>
</evidence>
<dbReference type="EMBL" id="CAKOGP040000001">
    <property type="protein sequence ID" value="CAJ1890552.1"/>
    <property type="molecule type" value="Genomic_DNA"/>
</dbReference>
<dbReference type="Proteomes" id="UP001295423">
    <property type="component" value="Unassembled WGS sequence"/>
</dbReference>
<keyword evidence="2" id="KW-1185">Reference proteome</keyword>
<accession>A0AAD2C9X3</accession>
<comment type="caution">
    <text evidence="1">The sequence shown here is derived from an EMBL/GenBank/DDBJ whole genome shotgun (WGS) entry which is preliminary data.</text>
</comment>
<organism evidence="1 2">
    <name type="scientific">Cylindrotheca closterium</name>
    <dbReference type="NCBI Taxonomy" id="2856"/>
    <lineage>
        <taxon>Eukaryota</taxon>
        <taxon>Sar</taxon>
        <taxon>Stramenopiles</taxon>
        <taxon>Ochrophyta</taxon>
        <taxon>Bacillariophyta</taxon>
        <taxon>Bacillariophyceae</taxon>
        <taxon>Bacillariophycidae</taxon>
        <taxon>Bacillariales</taxon>
        <taxon>Bacillariaceae</taxon>
        <taxon>Cylindrotheca</taxon>
    </lineage>
</organism>